<evidence type="ECO:0000256" key="1">
    <source>
        <dbReference type="SAM" id="Coils"/>
    </source>
</evidence>
<keyword evidence="1" id="KW-0175">Coiled coil</keyword>
<proteinExistence type="predicted"/>
<comment type="caution">
    <text evidence="2">The sequence shown here is derived from an EMBL/GenBank/DDBJ whole genome shotgun (WGS) entry which is preliminary data.</text>
</comment>
<dbReference type="RefSeq" id="WP_003699020.1">
    <property type="nucleotide sequence ID" value="NZ_CBCRTQ010000006.1"/>
</dbReference>
<feature type="coiled-coil region" evidence="1">
    <location>
        <begin position="68"/>
        <end position="102"/>
    </location>
</feature>
<dbReference type="AlphaFoldDB" id="A0ABD6XFX9"/>
<accession>A0ABD6XFX9</accession>
<reference evidence="2 3" key="1">
    <citation type="journal article" date="2018" name="Genome Announc.">
        <title>Fifty-Six Draft Genome Sequences of 10 Lactobacillus Species from 22 Commercial Dietary Supplements.</title>
        <authorList>
            <person name="Gangiredla J."/>
            <person name="Barnaba T.J."/>
            <person name="Mammel M.K."/>
            <person name="Lacher D.W."/>
            <person name="Elkins C.A."/>
            <person name="Lampel K.A."/>
            <person name="Whitehouse C.A."/>
            <person name="Tartera C."/>
        </authorList>
    </citation>
    <scope>NUCLEOTIDE SEQUENCE [LARGE SCALE GENOMIC DNA]</scope>
    <source>
        <strain evidence="2 3">DS11_12</strain>
    </source>
</reference>
<evidence type="ECO:0000313" key="2">
    <source>
        <dbReference type="EMBL" id="PTR95305.1"/>
    </source>
</evidence>
<dbReference type="EMBL" id="QAGV01000007">
    <property type="protein sequence ID" value="PTR95305.1"/>
    <property type="molecule type" value="Genomic_DNA"/>
</dbReference>
<gene>
    <name evidence="2" type="ORF">DBP89_06710</name>
</gene>
<name>A0ABD6XFX9_9LACO</name>
<protein>
    <submittedName>
        <fullName evidence="2">Uncharacterized protein</fullName>
    </submittedName>
</protein>
<dbReference type="Proteomes" id="UP000244552">
    <property type="component" value="Unassembled WGS sequence"/>
</dbReference>
<organism evidence="2 3">
    <name type="scientific">Ligilactobacillus salivarius</name>
    <dbReference type="NCBI Taxonomy" id="1624"/>
    <lineage>
        <taxon>Bacteria</taxon>
        <taxon>Bacillati</taxon>
        <taxon>Bacillota</taxon>
        <taxon>Bacilli</taxon>
        <taxon>Lactobacillales</taxon>
        <taxon>Lactobacillaceae</taxon>
        <taxon>Ligilactobacillus</taxon>
    </lineage>
</organism>
<evidence type="ECO:0000313" key="3">
    <source>
        <dbReference type="Proteomes" id="UP000244552"/>
    </source>
</evidence>
<sequence length="109" mass="12909">MKISNKELKIRGLSSEEIAQLDIIVKKENYSSRNEFLLNEIRKVIQGNYKSNEEEILTTYLKEIIVTNKELTKNLKHVLESKEKLLDEIDKLSEKYARFLEYTDEEGRN</sequence>